<evidence type="ECO:0000256" key="1">
    <source>
        <dbReference type="ARBA" id="ARBA00009477"/>
    </source>
</evidence>
<accession>U2LDP7</accession>
<evidence type="ECO:0000313" key="7">
    <source>
        <dbReference type="EMBL" id="ERK02603.1"/>
    </source>
</evidence>
<sequence length="307" mass="32375">MKKSTVIVIVVLAAALGVGGYAFYSTRHTAAMRGRAPSQTVLTVRTQVAEVVTLHDYINTNGDIEAVNSVTVYPDIGGKIVSTNVTLGSPVRRGDVIARVDPSEPGSSYTLSPVLAPINGSIIKTPLKVGTKVTTSSAVTTIGDIASLQITAKIPERYVASLRTGLKAEISLEAYPDAVFAATVTHVSPVLDVNARTKEIVLTFDENDTRINAGMFGKVKLYTLDYGGAVALPSDAVVTKGDKPYLYVVKSDDTVEQREITLGQSVDGIVQVLSGIEEGERVVVEGGQVLSNGAKVRDISSAVRGKE</sequence>
<reference evidence="8 9" key="1">
    <citation type="submission" date="2013-08" db="EMBL/GenBank/DDBJ databases">
        <authorList>
            <person name="Durkin A.S."/>
            <person name="Haft D.R."/>
            <person name="McCorrison J."/>
            <person name="Torralba M."/>
            <person name="Gillis M."/>
            <person name="Haft D.H."/>
            <person name="Methe B."/>
            <person name="Sutton G."/>
            <person name="Nelson K.E."/>
        </authorList>
    </citation>
    <scope>NUCLEOTIDE SEQUENCE [LARGE SCALE GENOMIC DNA]</scope>
    <source>
        <strain evidence="7 9">ATCC 35536</strain>
        <strain evidence="6 8">VPI DR56BR1116</strain>
    </source>
</reference>
<dbReference type="Gene3D" id="2.40.50.100">
    <property type="match status" value="1"/>
</dbReference>
<dbReference type="Proteomes" id="UP000016412">
    <property type="component" value="Unassembled WGS sequence"/>
</dbReference>
<proteinExistence type="inferred from homology"/>
<dbReference type="RefSeq" id="WP_021330372.1">
    <property type="nucleotide sequence ID" value="NZ_AUZJ01000035.1"/>
</dbReference>
<keyword evidence="2" id="KW-0813">Transport</keyword>
<evidence type="ECO:0000313" key="9">
    <source>
        <dbReference type="Proteomes" id="UP000016646"/>
    </source>
</evidence>
<evidence type="ECO:0000259" key="4">
    <source>
        <dbReference type="Pfam" id="PF25954"/>
    </source>
</evidence>
<dbReference type="InterPro" id="IPR058625">
    <property type="entry name" value="MdtA-like_BSH"/>
</dbReference>
<comment type="caution">
    <text evidence="6">The sequence shown here is derived from an EMBL/GenBank/DDBJ whole genome shotgun (WGS) entry which is preliminary data.</text>
</comment>
<name>U2LDP7_TRESO</name>
<dbReference type="OrthoDB" id="320389at2"/>
<evidence type="ECO:0000256" key="2">
    <source>
        <dbReference type="ARBA" id="ARBA00022448"/>
    </source>
</evidence>
<dbReference type="eggNOG" id="COG0845">
    <property type="taxonomic scope" value="Bacteria"/>
</dbReference>
<dbReference type="AlphaFoldDB" id="U2LDP7"/>
<dbReference type="Pfam" id="PF25989">
    <property type="entry name" value="YknX_C"/>
    <property type="match status" value="1"/>
</dbReference>
<feature type="domain" description="CusB-like beta-barrel" evidence="4">
    <location>
        <begin position="150"/>
        <end position="221"/>
    </location>
</feature>
<dbReference type="EMBL" id="AUZJ01000035">
    <property type="protein sequence ID" value="ERF60652.1"/>
    <property type="molecule type" value="Genomic_DNA"/>
</dbReference>
<dbReference type="InterPro" id="IPR058637">
    <property type="entry name" value="YknX-like_C"/>
</dbReference>
<comment type="similarity">
    <text evidence="1">Belongs to the membrane fusion protein (MFP) (TC 8.A.1) family.</text>
</comment>
<keyword evidence="9" id="KW-1185">Reference proteome</keyword>
<dbReference type="Proteomes" id="UP000016646">
    <property type="component" value="Unassembled WGS sequence"/>
</dbReference>
<evidence type="ECO:0000259" key="3">
    <source>
        <dbReference type="Pfam" id="PF25917"/>
    </source>
</evidence>
<evidence type="ECO:0000259" key="5">
    <source>
        <dbReference type="Pfam" id="PF25989"/>
    </source>
</evidence>
<dbReference type="EMBL" id="AVQI01000050">
    <property type="protein sequence ID" value="ERK02603.1"/>
    <property type="molecule type" value="Genomic_DNA"/>
</dbReference>
<evidence type="ECO:0000313" key="8">
    <source>
        <dbReference type="Proteomes" id="UP000016412"/>
    </source>
</evidence>
<dbReference type="Pfam" id="PF25954">
    <property type="entry name" value="Beta-barrel_RND_2"/>
    <property type="match status" value="1"/>
</dbReference>
<dbReference type="InterPro" id="IPR058792">
    <property type="entry name" value="Beta-barrel_RND_2"/>
</dbReference>
<dbReference type="PANTHER" id="PTHR30469">
    <property type="entry name" value="MULTIDRUG RESISTANCE PROTEIN MDTA"/>
    <property type="match status" value="1"/>
</dbReference>
<gene>
    <name evidence="7" type="ORF">HMPREF0860_0187</name>
    <name evidence="6" type="ORF">HMPREF1325_0709</name>
</gene>
<dbReference type="FunFam" id="2.40.420.20:FF:000006">
    <property type="entry name" value="RND family efflux transporter MFP subunit"/>
    <property type="match status" value="1"/>
</dbReference>
<dbReference type="Pfam" id="PF25917">
    <property type="entry name" value="BSH_RND"/>
    <property type="match status" value="1"/>
</dbReference>
<dbReference type="NCBIfam" id="TIGR01730">
    <property type="entry name" value="RND_mfp"/>
    <property type="match status" value="1"/>
</dbReference>
<evidence type="ECO:0000313" key="6">
    <source>
        <dbReference type="EMBL" id="ERF60652.1"/>
    </source>
</evidence>
<protein>
    <submittedName>
        <fullName evidence="6">Biotin-lipoyl-like domain protein</fullName>
    </submittedName>
</protein>
<feature type="domain" description="Multidrug resistance protein MdtA-like barrel-sandwich hybrid" evidence="3">
    <location>
        <begin position="68"/>
        <end position="139"/>
    </location>
</feature>
<dbReference type="STRING" id="1125725.HMPREF1325_0709"/>
<dbReference type="GO" id="GO:1990281">
    <property type="term" value="C:efflux pump complex"/>
    <property type="evidence" value="ECO:0007669"/>
    <property type="project" value="TreeGrafter"/>
</dbReference>
<dbReference type="Gene3D" id="2.40.420.20">
    <property type="match status" value="1"/>
</dbReference>
<organism evidence="6 8">
    <name type="scientific">Treponema socranskii subsp. socranskii VPI DR56BR1116 = ATCC 35536</name>
    <dbReference type="NCBI Taxonomy" id="1125725"/>
    <lineage>
        <taxon>Bacteria</taxon>
        <taxon>Pseudomonadati</taxon>
        <taxon>Spirochaetota</taxon>
        <taxon>Spirochaetia</taxon>
        <taxon>Spirochaetales</taxon>
        <taxon>Treponemataceae</taxon>
        <taxon>Treponema</taxon>
    </lineage>
</organism>
<feature type="domain" description="YknX-like C-terminal permuted SH3-like" evidence="5">
    <location>
        <begin position="230"/>
        <end position="297"/>
    </location>
</feature>
<dbReference type="InterPro" id="IPR006143">
    <property type="entry name" value="RND_pump_MFP"/>
</dbReference>
<dbReference type="GO" id="GO:0015562">
    <property type="term" value="F:efflux transmembrane transporter activity"/>
    <property type="evidence" value="ECO:0007669"/>
    <property type="project" value="TreeGrafter"/>
</dbReference>
<dbReference type="Gene3D" id="2.40.30.170">
    <property type="match status" value="1"/>
</dbReference>
<dbReference type="SUPFAM" id="SSF111369">
    <property type="entry name" value="HlyD-like secretion proteins"/>
    <property type="match status" value="1"/>
</dbReference>
<dbReference type="PATRIC" id="fig|1125725.3.peg.1373"/>